<dbReference type="InterPro" id="IPR036259">
    <property type="entry name" value="MFS_trans_sf"/>
</dbReference>
<dbReference type="RefSeq" id="WP_201827584.1">
    <property type="nucleotide sequence ID" value="NZ_JAERRH010000041.1"/>
</dbReference>
<gene>
    <name evidence="2" type="ORF">JK361_39070</name>
</gene>
<feature type="transmembrane region" description="Helical" evidence="1">
    <location>
        <begin position="172"/>
        <end position="193"/>
    </location>
</feature>
<name>A0ABS1PDM5_9ACTN</name>
<dbReference type="InterPro" id="IPR011701">
    <property type="entry name" value="MFS"/>
</dbReference>
<feature type="transmembrane region" description="Helical" evidence="1">
    <location>
        <begin position="214"/>
        <end position="239"/>
    </location>
</feature>
<keyword evidence="3" id="KW-1185">Reference proteome</keyword>
<reference evidence="2 3" key="1">
    <citation type="submission" date="2021-01" db="EMBL/GenBank/DDBJ databases">
        <title>WGS of actinomycetes isolated from Thailand.</title>
        <authorList>
            <person name="Thawai C."/>
        </authorList>
    </citation>
    <scope>NUCLEOTIDE SEQUENCE [LARGE SCALE GENOMIC DNA]</scope>
    <source>
        <strain evidence="2 3">CH5-8</strain>
    </source>
</reference>
<feature type="transmembrane region" description="Helical" evidence="1">
    <location>
        <begin position="79"/>
        <end position="100"/>
    </location>
</feature>
<organism evidence="2 3">
    <name type="scientific">Streptomyces musisoli</name>
    <dbReference type="NCBI Taxonomy" id="2802280"/>
    <lineage>
        <taxon>Bacteria</taxon>
        <taxon>Bacillati</taxon>
        <taxon>Actinomycetota</taxon>
        <taxon>Actinomycetes</taxon>
        <taxon>Kitasatosporales</taxon>
        <taxon>Streptomycetaceae</taxon>
        <taxon>Streptomyces</taxon>
    </lineage>
</organism>
<keyword evidence="1" id="KW-1133">Transmembrane helix</keyword>
<evidence type="ECO:0000313" key="3">
    <source>
        <dbReference type="Proteomes" id="UP000621386"/>
    </source>
</evidence>
<dbReference type="Gene3D" id="1.20.1250.20">
    <property type="entry name" value="MFS general substrate transporter like domains"/>
    <property type="match status" value="1"/>
</dbReference>
<accession>A0ABS1PDM5</accession>
<dbReference type="PANTHER" id="PTHR23542:SF1">
    <property type="entry name" value="MAJOR FACILITATOR SUPERFAMILY (MFS) PROFILE DOMAIN-CONTAINING PROTEIN"/>
    <property type="match status" value="1"/>
</dbReference>
<proteinExistence type="predicted"/>
<feature type="transmembrane region" description="Helical" evidence="1">
    <location>
        <begin position="148"/>
        <end position="166"/>
    </location>
</feature>
<keyword evidence="1" id="KW-0812">Transmembrane</keyword>
<feature type="transmembrane region" description="Helical" evidence="1">
    <location>
        <begin position="34"/>
        <end position="58"/>
    </location>
</feature>
<evidence type="ECO:0000313" key="2">
    <source>
        <dbReference type="EMBL" id="MBL1110481.1"/>
    </source>
</evidence>
<sequence length="430" mass="42258">MIRSYAELLRLPGASAAALPGALARLAGTMVPLALLLAMVQSGHSLAAGGSAGAAYALGSAVGSPVNGRLMDRRGPAPVLRITGPVTGLLLAGFALGTAWAPTGALLAAAGAAGLTTAPVGASARALWNSLTEDADLRKRAYAFEATLSELLFILGPSAVSALGWLTGARDALLATAVLLGAGALGFGQAEVVRRQRPKPPSAQGASPASARRGTAALSVLTAIGLTAALSTALAVAVTAALRAQGTATELAGSLVALQSAGSVLGGLLYGARSRAGSTFGRYARLLVVLTAALATLPAFPLAHRAGLPPSWALFLLGVLLVCSGLPMAPTGAEEFQLIGEMTPQHRMTEAFAGVGSFISIGGAAGSALTGVIAEGPGPAWALSLPAAFTAAALVLTLAARGPIISAVAGARAADQPSSVTTPNAGEPQA</sequence>
<evidence type="ECO:0000256" key="1">
    <source>
        <dbReference type="SAM" id="Phobius"/>
    </source>
</evidence>
<feature type="transmembrane region" description="Helical" evidence="1">
    <location>
        <begin position="251"/>
        <end position="271"/>
    </location>
</feature>
<dbReference type="EMBL" id="JAERRH010000041">
    <property type="protein sequence ID" value="MBL1110481.1"/>
    <property type="molecule type" value="Genomic_DNA"/>
</dbReference>
<dbReference type="Pfam" id="PF07690">
    <property type="entry name" value="MFS_1"/>
    <property type="match status" value="1"/>
</dbReference>
<feature type="transmembrane region" description="Helical" evidence="1">
    <location>
        <begin position="380"/>
        <end position="400"/>
    </location>
</feature>
<feature type="transmembrane region" description="Helical" evidence="1">
    <location>
        <begin position="351"/>
        <end position="374"/>
    </location>
</feature>
<feature type="transmembrane region" description="Helical" evidence="1">
    <location>
        <begin position="283"/>
        <end position="300"/>
    </location>
</feature>
<feature type="transmembrane region" description="Helical" evidence="1">
    <location>
        <begin position="106"/>
        <end position="128"/>
    </location>
</feature>
<feature type="transmembrane region" description="Helical" evidence="1">
    <location>
        <begin position="312"/>
        <end position="330"/>
    </location>
</feature>
<dbReference type="Proteomes" id="UP000621386">
    <property type="component" value="Unassembled WGS sequence"/>
</dbReference>
<comment type="caution">
    <text evidence="2">The sequence shown here is derived from an EMBL/GenBank/DDBJ whole genome shotgun (WGS) entry which is preliminary data.</text>
</comment>
<dbReference type="SUPFAM" id="SSF103473">
    <property type="entry name" value="MFS general substrate transporter"/>
    <property type="match status" value="1"/>
</dbReference>
<keyword evidence="1" id="KW-0472">Membrane</keyword>
<protein>
    <submittedName>
        <fullName evidence="2">MFS transporter</fullName>
    </submittedName>
</protein>
<dbReference type="PANTHER" id="PTHR23542">
    <property type="match status" value="1"/>
</dbReference>